<dbReference type="OMA" id="LHACDNA"/>
<dbReference type="EMBL" id="JMSE01001502">
    <property type="protein sequence ID" value="KDN60517.1"/>
    <property type="molecule type" value="Genomic_DNA"/>
</dbReference>
<organism evidence="3 4">
    <name type="scientific">Colletotrichum sublineola</name>
    <name type="common">Sorghum anthracnose fungus</name>
    <dbReference type="NCBI Taxonomy" id="1173701"/>
    <lineage>
        <taxon>Eukaryota</taxon>
        <taxon>Fungi</taxon>
        <taxon>Dikarya</taxon>
        <taxon>Ascomycota</taxon>
        <taxon>Pezizomycotina</taxon>
        <taxon>Sordariomycetes</taxon>
        <taxon>Hypocreomycetidae</taxon>
        <taxon>Glomerellales</taxon>
        <taxon>Glomerellaceae</taxon>
        <taxon>Colletotrichum</taxon>
        <taxon>Colletotrichum graminicola species complex</taxon>
    </lineage>
</organism>
<dbReference type="OrthoDB" id="4849851at2759"/>
<gene>
    <name evidence="3" type="ORF">CSUB01_06104</name>
</gene>
<dbReference type="Proteomes" id="UP000027238">
    <property type="component" value="Unassembled WGS sequence"/>
</dbReference>
<dbReference type="HOGENOM" id="CLU_117725_0_0_1"/>
<evidence type="ECO:0000256" key="2">
    <source>
        <dbReference type="SAM" id="MobiDB-lite"/>
    </source>
</evidence>
<reference evidence="4" key="1">
    <citation type="journal article" date="2014" name="Genome Announc.">
        <title>Draft genome sequence of Colletotrichum sublineola, a destructive pathogen of cultivated sorghum.</title>
        <authorList>
            <person name="Baroncelli R."/>
            <person name="Sanz-Martin J.M."/>
            <person name="Rech G.E."/>
            <person name="Sukno S.A."/>
            <person name="Thon M.R."/>
        </authorList>
    </citation>
    <scope>NUCLEOTIDE SEQUENCE [LARGE SCALE GENOMIC DNA]</scope>
    <source>
        <strain evidence="4">TX430BB</strain>
    </source>
</reference>
<comment type="caution">
    <text evidence="3">The sequence shown here is derived from an EMBL/GenBank/DDBJ whole genome shotgun (WGS) entry which is preliminary data.</text>
</comment>
<accession>A0A066WV01</accession>
<sequence>MAALPPAPLMERSARAAARPGLKDTQRASYLTQFHVIELERFLDDQTAAKKSTQDNIDFLESMVVRLQRLAAKSKITKADVRGLIKAHQTRISLGKKEVDVASTNQRRATAQISVHTDNNSNIRTNISAGAAFLSVVDDLDIIVHALQESVRPPTLHACDNARLRSALAAKKAEVSLLQKEIAELKGRREETEGTLVNLLD</sequence>
<feature type="coiled-coil region" evidence="1">
    <location>
        <begin position="161"/>
        <end position="195"/>
    </location>
</feature>
<evidence type="ECO:0000313" key="3">
    <source>
        <dbReference type="EMBL" id="KDN60517.1"/>
    </source>
</evidence>
<feature type="region of interest" description="Disordered" evidence="2">
    <location>
        <begin position="1"/>
        <end position="22"/>
    </location>
</feature>
<protein>
    <submittedName>
        <fullName evidence="3">Uncharacterized protein</fullName>
    </submittedName>
</protein>
<evidence type="ECO:0000256" key="1">
    <source>
        <dbReference type="SAM" id="Coils"/>
    </source>
</evidence>
<evidence type="ECO:0000313" key="4">
    <source>
        <dbReference type="Proteomes" id="UP000027238"/>
    </source>
</evidence>
<name>A0A066WV01_COLSU</name>
<proteinExistence type="predicted"/>
<dbReference type="eggNOG" id="ENOG502RAM0">
    <property type="taxonomic scope" value="Eukaryota"/>
</dbReference>
<keyword evidence="1" id="KW-0175">Coiled coil</keyword>
<dbReference type="AlphaFoldDB" id="A0A066WV01"/>
<keyword evidence="4" id="KW-1185">Reference proteome</keyword>